<name>A0ABQ4CLG6_9ACTN</name>
<gene>
    <name evidence="2" type="ORF">Asi02nite_16390</name>
</gene>
<accession>A0ABQ4CLG6</accession>
<comment type="caution">
    <text evidence="2">The sequence shown here is derived from an EMBL/GenBank/DDBJ whole genome shotgun (WGS) entry which is preliminary data.</text>
</comment>
<keyword evidence="3" id="KW-1185">Reference proteome</keyword>
<evidence type="ECO:0000313" key="2">
    <source>
        <dbReference type="EMBL" id="GIF72121.1"/>
    </source>
</evidence>
<dbReference type="InterPro" id="IPR004675">
    <property type="entry name" value="AhpD_core"/>
</dbReference>
<sequence>MVAGRVVSSVVQRQVKYVTPVPVPAPAPGGLVAEVYQQAAQEMRLVVPPLLLHSPAPEALAAYWMLMREPLMTGGAVDRLAKEAVAAAVSVANICPYCVDMHSTGMYDLSTEDDAEAIVADRVEDVADPRVRGLAAWARLAHRPDEFPAVQPAFTAAERAELVGVVVAFHYLSRMVNVFLTSFLLPPQLGPRAKRRMKRGVSRLLSASLREEHPAGRSLPLLAEALLPPDAAWAAGQPSVANAVARAAAAFEAAGARSVSPAVRALVRGRLATWRGEETGLSRDWCEDAVAGLAGPDRSAGRLALLVALASYQVDEETVRAFRAERADDAALVETVAWASFAAARTVGAWHLP</sequence>
<dbReference type="InterPro" id="IPR003779">
    <property type="entry name" value="CMD-like"/>
</dbReference>
<dbReference type="EMBL" id="BONE01000009">
    <property type="protein sequence ID" value="GIF72121.1"/>
    <property type="molecule type" value="Genomic_DNA"/>
</dbReference>
<evidence type="ECO:0000259" key="1">
    <source>
        <dbReference type="Pfam" id="PF02627"/>
    </source>
</evidence>
<feature type="domain" description="Carboxymuconolactone decarboxylase-like" evidence="1">
    <location>
        <begin position="59"/>
        <end position="139"/>
    </location>
</feature>
<proteinExistence type="predicted"/>
<protein>
    <submittedName>
        <fullName evidence="2">Alkyl hydroperoxide reductase AhpD</fullName>
    </submittedName>
</protein>
<dbReference type="Proteomes" id="UP000604117">
    <property type="component" value="Unassembled WGS sequence"/>
</dbReference>
<dbReference type="InterPro" id="IPR029032">
    <property type="entry name" value="AhpD-like"/>
</dbReference>
<dbReference type="Gene3D" id="1.20.1290.10">
    <property type="entry name" value="AhpD-like"/>
    <property type="match status" value="1"/>
</dbReference>
<dbReference type="RefSeq" id="WP_203711575.1">
    <property type="nucleotide sequence ID" value="NZ_BONE01000009.1"/>
</dbReference>
<dbReference type="SUPFAM" id="SSF69118">
    <property type="entry name" value="AhpD-like"/>
    <property type="match status" value="1"/>
</dbReference>
<reference evidence="2 3" key="1">
    <citation type="submission" date="2021-01" db="EMBL/GenBank/DDBJ databases">
        <title>Whole genome shotgun sequence of Asanoa siamensis NBRC 107932.</title>
        <authorList>
            <person name="Komaki H."/>
            <person name="Tamura T."/>
        </authorList>
    </citation>
    <scope>NUCLEOTIDE SEQUENCE [LARGE SCALE GENOMIC DNA]</scope>
    <source>
        <strain evidence="2 3">NBRC 107932</strain>
    </source>
</reference>
<dbReference type="Pfam" id="PF02627">
    <property type="entry name" value="CMD"/>
    <property type="match status" value="1"/>
</dbReference>
<organism evidence="2 3">
    <name type="scientific">Asanoa siamensis</name>
    <dbReference type="NCBI Taxonomy" id="926357"/>
    <lineage>
        <taxon>Bacteria</taxon>
        <taxon>Bacillati</taxon>
        <taxon>Actinomycetota</taxon>
        <taxon>Actinomycetes</taxon>
        <taxon>Micromonosporales</taxon>
        <taxon>Micromonosporaceae</taxon>
        <taxon>Asanoa</taxon>
    </lineage>
</organism>
<evidence type="ECO:0000313" key="3">
    <source>
        <dbReference type="Proteomes" id="UP000604117"/>
    </source>
</evidence>
<dbReference type="NCBIfam" id="TIGR00778">
    <property type="entry name" value="ahpD_dom"/>
    <property type="match status" value="1"/>
</dbReference>